<evidence type="ECO:0000313" key="2">
    <source>
        <dbReference type="Proteomes" id="UP000288805"/>
    </source>
</evidence>
<organism evidence="1 2">
    <name type="scientific">Vitis vinifera</name>
    <name type="common">Grape</name>
    <dbReference type="NCBI Taxonomy" id="29760"/>
    <lineage>
        <taxon>Eukaryota</taxon>
        <taxon>Viridiplantae</taxon>
        <taxon>Streptophyta</taxon>
        <taxon>Embryophyta</taxon>
        <taxon>Tracheophyta</taxon>
        <taxon>Spermatophyta</taxon>
        <taxon>Magnoliopsida</taxon>
        <taxon>eudicotyledons</taxon>
        <taxon>Gunneridae</taxon>
        <taxon>Pentapetalae</taxon>
        <taxon>rosids</taxon>
        <taxon>Vitales</taxon>
        <taxon>Vitaceae</taxon>
        <taxon>Viteae</taxon>
        <taxon>Vitis</taxon>
    </lineage>
</organism>
<dbReference type="EMBL" id="QGNW01000128">
    <property type="protein sequence ID" value="RVW93658.1"/>
    <property type="molecule type" value="Genomic_DNA"/>
</dbReference>
<proteinExistence type="predicted"/>
<gene>
    <name evidence="1" type="ORF">CK203_028844</name>
</gene>
<dbReference type="Proteomes" id="UP000288805">
    <property type="component" value="Unassembled WGS sequence"/>
</dbReference>
<comment type="caution">
    <text evidence="1">The sequence shown here is derived from an EMBL/GenBank/DDBJ whole genome shotgun (WGS) entry which is preliminary data.</text>
</comment>
<accession>A0A438IAB6</accession>
<reference evidence="1 2" key="1">
    <citation type="journal article" date="2018" name="PLoS Genet.">
        <title>Population sequencing reveals clonal diversity and ancestral inbreeding in the grapevine cultivar Chardonnay.</title>
        <authorList>
            <person name="Roach M.J."/>
            <person name="Johnson D.L."/>
            <person name="Bohlmann J."/>
            <person name="van Vuuren H.J."/>
            <person name="Jones S.J."/>
            <person name="Pretorius I.S."/>
            <person name="Schmidt S.A."/>
            <person name="Borneman A.R."/>
        </authorList>
    </citation>
    <scope>NUCLEOTIDE SEQUENCE [LARGE SCALE GENOMIC DNA]</scope>
    <source>
        <strain evidence="2">cv. Chardonnay</strain>
        <tissue evidence="1">Leaf</tissue>
    </source>
</reference>
<protein>
    <submittedName>
        <fullName evidence="1">Uncharacterized protein</fullName>
    </submittedName>
</protein>
<name>A0A438IAB6_VITVI</name>
<dbReference type="AlphaFoldDB" id="A0A438IAB6"/>
<evidence type="ECO:0000313" key="1">
    <source>
        <dbReference type="EMBL" id="RVW93658.1"/>
    </source>
</evidence>
<sequence length="235" mass="26073">MRLSFPHISLSRSHSLSRRLGPPFIEWSPATPYQTRNCIHVKATCCCIRDIAPLCIALCPWLTKSSPSARHCSLVSPCYCHVTHETKVPPHEALVFLHEALVLHEFFRDITFGSVGGSIERIAPSDGGVDGPNGKTVERASYGISLFVSQIDQYGPRTQPFGILNNTTTMSFMHNILRVSMDTVMQAIFPNTPFSHSISLNPLGFIDELFQRANKYSMLEDDLRVATKQGGLNLG</sequence>